<keyword evidence="3" id="KW-0547">Nucleotide-binding</keyword>
<dbReference type="CDD" id="cd00464">
    <property type="entry name" value="SK"/>
    <property type="match status" value="1"/>
</dbReference>
<dbReference type="InterPro" id="IPR000623">
    <property type="entry name" value="Shikimate_kinase/TSH1"/>
</dbReference>
<dbReference type="GO" id="GO:0008652">
    <property type="term" value="P:amino acid biosynthetic process"/>
    <property type="evidence" value="ECO:0007669"/>
    <property type="project" value="UniProtKB-KW"/>
</dbReference>
<dbReference type="GO" id="GO:0009073">
    <property type="term" value="P:aromatic amino acid family biosynthetic process"/>
    <property type="evidence" value="ECO:0007669"/>
    <property type="project" value="UniProtKB-KW"/>
</dbReference>
<organism evidence="7">
    <name type="scientific">hydrothermal vent metagenome</name>
    <dbReference type="NCBI Taxonomy" id="652676"/>
    <lineage>
        <taxon>unclassified sequences</taxon>
        <taxon>metagenomes</taxon>
        <taxon>ecological metagenomes</taxon>
    </lineage>
</organism>
<name>A0A1W1BX34_9ZZZZ</name>
<dbReference type="PANTHER" id="PTHR21087">
    <property type="entry name" value="SHIKIMATE KINASE"/>
    <property type="match status" value="1"/>
</dbReference>
<keyword evidence="1" id="KW-0028">Amino-acid biosynthesis</keyword>
<evidence type="ECO:0000256" key="1">
    <source>
        <dbReference type="ARBA" id="ARBA00022605"/>
    </source>
</evidence>
<evidence type="ECO:0000256" key="4">
    <source>
        <dbReference type="ARBA" id="ARBA00022777"/>
    </source>
</evidence>
<dbReference type="EMBL" id="FPHB01000042">
    <property type="protein sequence ID" value="SFV58099.1"/>
    <property type="molecule type" value="Genomic_DNA"/>
</dbReference>
<protein>
    <submittedName>
        <fullName evidence="7">Shikimate kinase I</fullName>
        <ecNumber evidence="7">2.7.1.71</ecNumber>
    </submittedName>
</protein>
<dbReference type="GO" id="GO:0004765">
    <property type="term" value="F:shikimate kinase activity"/>
    <property type="evidence" value="ECO:0007669"/>
    <property type="project" value="UniProtKB-EC"/>
</dbReference>
<dbReference type="InterPro" id="IPR027417">
    <property type="entry name" value="P-loop_NTPase"/>
</dbReference>
<dbReference type="HAMAP" id="MF_00109">
    <property type="entry name" value="Shikimate_kinase"/>
    <property type="match status" value="1"/>
</dbReference>
<evidence type="ECO:0000256" key="3">
    <source>
        <dbReference type="ARBA" id="ARBA00022741"/>
    </source>
</evidence>
<dbReference type="GO" id="GO:0005829">
    <property type="term" value="C:cytosol"/>
    <property type="evidence" value="ECO:0007669"/>
    <property type="project" value="TreeGrafter"/>
</dbReference>
<dbReference type="EC" id="2.7.1.71" evidence="7"/>
<dbReference type="SUPFAM" id="SSF52540">
    <property type="entry name" value="P-loop containing nucleoside triphosphate hydrolases"/>
    <property type="match status" value="1"/>
</dbReference>
<keyword evidence="6" id="KW-0057">Aromatic amino acid biosynthesis</keyword>
<gene>
    <name evidence="7" type="ORF">MNB_SM-7-1296</name>
</gene>
<evidence type="ECO:0000256" key="2">
    <source>
        <dbReference type="ARBA" id="ARBA00022679"/>
    </source>
</evidence>
<accession>A0A1W1BX34</accession>
<dbReference type="PANTHER" id="PTHR21087:SF16">
    <property type="entry name" value="SHIKIMATE KINASE 1, CHLOROPLASTIC"/>
    <property type="match status" value="1"/>
</dbReference>
<keyword evidence="5" id="KW-0067">ATP-binding</keyword>
<dbReference type="Gene3D" id="3.40.50.300">
    <property type="entry name" value="P-loop containing nucleotide triphosphate hydrolases"/>
    <property type="match status" value="1"/>
</dbReference>
<dbReference type="AlphaFoldDB" id="A0A1W1BX34"/>
<dbReference type="Pfam" id="PF01202">
    <property type="entry name" value="SKI"/>
    <property type="match status" value="1"/>
</dbReference>
<proteinExistence type="inferred from homology"/>
<dbReference type="PRINTS" id="PR01100">
    <property type="entry name" value="SHIKIMTKNASE"/>
</dbReference>
<dbReference type="InterPro" id="IPR031322">
    <property type="entry name" value="Shikimate/glucono_kinase"/>
</dbReference>
<dbReference type="GO" id="GO:0005524">
    <property type="term" value="F:ATP binding"/>
    <property type="evidence" value="ECO:0007669"/>
    <property type="project" value="UniProtKB-KW"/>
</dbReference>
<reference evidence="7" key="1">
    <citation type="submission" date="2016-10" db="EMBL/GenBank/DDBJ databases">
        <authorList>
            <person name="de Groot N.N."/>
        </authorList>
    </citation>
    <scope>NUCLEOTIDE SEQUENCE</scope>
</reference>
<keyword evidence="4 7" id="KW-0418">Kinase</keyword>
<sequence>MKNIVLIGFMGVGKGSVAREIVKLSEFMAVDTDDLIESMENKKIKKIFEEEGEKYFRKLEKRVARWLEKSVRDTLISTGGGFYKVDNLKKIGTIVLLDSPFEKILQRIKEHPNAKKKLAKRPLLQDLKKAKELYEIRRPEYLEVADIVIDVSDKSLTKIAKEILKKVDK</sequence>
<keyword evidence="2 7" id="KW-0808">Transferase</keyword>
<evidence type="ECO:0000313" key="7">
    <source>
        <dbReference type="EMBL" id="SFV58099.1"/>
    </source>
</evidence>
<evidence type="ECO:0000256" key="5">
    <source>
        <dbReference type="ARBA" id="ARBA00022840"/>
    </source>
</evidence>
<evidence type="ECO:0000256" key="6">
    <source>
        <dbReference type="ARBA" id="ARBA00023141"/>
    </source>
</evidence>